<proteinExistence type="inferred from homology"/>
<dbReference type="InterPro" id="IPR029044">
    <property type="entry name" value="Nucleotide-diphossugar_trans"/>
</dbReference>
<dbReference type="Proteomes" id="UP000176287">
    <property type="component" value="Unassembled WGS sequence"/>
</dbReference>
<keyword evidence="5" id="KW-0328">Glycosyltransferase</keyword>
<evidence type="ECO:0000256" key="4">
    <source>
        <dbReference type="ARBA" id="ARBA00012583"/>
    </source>
</evidence>
<keyword evidence="7" id="KW-0812">Transmembrane</keyword>
<gene>
    <name evidence="14" type="ORF">A3B13_00555</name>
</gene>
<comment type="subcellular location">
    <subcellularLocation>
        <location evidence="1">Endoplasmic reticulum membrane</location>
        <topology evidence="1">Single-pass membrane protein</topology>
    </subcellularLocation>
</comment>
<evidence type="ECO:0000256" key="6">
    <source>
        <dbReference type="ARBA" id="ARBA00022679"/>
    </source>
</evidence>
<dbReference type="PANTHER" id="PTHR10859:SF91">
    <property type="entry name" value="DOLICHYL-PHOSPHATE BETA-GLUCOSYLTRANSFERASE"/>
    <property type="match status" value="1"/>
</dbReference>
<dbReference type="SUPFAM" id="SSF53448">
    <property type="entry name" value="Nucleotide-diphospho-sugar transferases"/>
    <property type="match status" value="1"/>
</dbReference>
<dbReference type="AlphaFoldDB" id="A0A1G2CDS7"/>
<organism evidence="14 15">
    <name type="scientific">Candidatus Liptonbacteria bacterium RIFCSPLOWO2_01_FULL_45_15</name>
    <dbReference type="NCBI Taxonomy" id="1798649"/>
    <lineage>
        <taxon>Bacteria</taxon>
        <taxon>Candidatus Liptoniibacteriota</taxon>
    </lineage>
</organism>
<evidence type="ECO:0000313" key="15">
    <source>
        <dbReference type="Proteomes" id="UP000176287"/>
    </source>
</evidence>
<evidence type="ECO:0000256" key="12">
    <source>
        <dbReference type="ARBA" id="ARBA00045097"/>
    </source>
</evidence>
<dbReference type="Gene3D" id="3.90.550.10">
    <property type="entry name" value="Spore Coat Polysaccharide Biosynthesis Protein SpsA, Chain A"/>
    <property type="match status" value="1"/>
</dbReference>
<keyword evidence="11" id="KW-0472">Membrane</keyword>
<evidence type="ECO:0000256" key="10">
    <source>
        <dbReference type="ARBA" id="ARBA00022989"/>
    </source>
</evidence>
<evidence type="ECO:0000256" key="1">
    <source>
        <dbReference type="ARBA" id="ARBA00004389"/>
    </source>
</evidence>
<dbReference type="EMBL" id="MHKZ01000036">
    <property type="protein sequence ID" value="OGY99552.1"/>
    <property type="molecule type" value="Genomic_DNA"/>
</dbReference>
<keyword evidence="6" id="KW-0808">Transferase</keyword>
<keyword evidence="8" id="KW-0256">Endoplasmic reticulum</keyword>
<evidence type="ECO:0000256" key="7">
    <source>
        <dbReference type="ARBA" id="ARBA00022692"/>
    </source>
</evidence>
<dbReference type="GO" id="GO:0006487">
    <property type="term" value="P:protein N-linked glycosylation"/>
    <property type="evidence" value="ECO:0007669"/>
    <property type="project" value="TreeGrafter"/>
</dbReference>
<evidence type="ECO:0000256" key="3">
    <source>
        <dbReference type="ARBA" id="ARBA00006739"/>
    </source>
</evidence>
<dbReference type="InterPro" id="IPR001173">
    <property type="entry name" value="Glyco_trans_2-like"/>
</dbReference>
<feature type="domain" description="Glycosyltransferase 2-like" evidence="13">
    <location>
        <begin position="6"/>
        <end position="144"/>
    </location>
</feature>
<sequence length="257" mass="28794">MKPFLSIIIPAYNEAERLPLTLVDMDKRLNGVKYSYEILVVNDGSTDNTGEIVKKMAPAIKNLKLIDNRVNQGKGGVVKQGMLLAKGEYRLFTDADNSTSIDHFEKMIPFLSAKGGSAYGGKNNEIYDVVVGSRAVKGSKLEPPQPFYKQLLGKLSNIIIQIVNVPGIWDTQCGFKAFGEKAAEKIFNVSKINGWGFDIEALALARHFGYRTKEMPVHWVNDIRSHVKLSAYLKTFVENVKIRWWIMTGAYEESTKS</sequence>
<evidence type="ECO:0000259" key="13">
    <source>
        <dbReference type="Pfam" id="PF00535"/>
    </source>
</evidence>
<dbReference type="EC" id="2.4.1.117" evidence="4"/>
<keyword evidence="10" id="KW-1133">Transmembrane helix</keyword>
<keyword evidence="9" id="KW-0735">Signal-anchor</keyword>
<comment type="caution">
    <text evidence="14">The sequence shown here is derived from an EMBL/GenBank/DDBJ whole genome shotgun (WGS) entry which is preliminary data.</text>
</comment>
<evidence type="ECO:0000313" key="14">
    <source>
        <dbReference type="EMBL" id="OGY99552.1"/>
    </source>
</evidence>
<comment type="catalytic activity">
    <reaction evidence="12">
        <text>a di-trans,poly-cis-dolichyl phosphate + UDP-alpha-D-glucose = a di-trans,poly-cis-dolichyl beta-D-glucosyl phosphate + UDP</text>
        <dbReference type="Rhea" id="RHEA:15401"/>
        <dbReference type="Rhea" id="RHEA-COMP:19498"/>
        <dbReference type="Rhea" id="RHEA-COMP:19502"/>
        <dbReference type="ChEBI" id="CHEBI:57525"/>
        <dbReference type="ChEBI" id="CHEBI:57683"/>
        <dbReference type="ChEBI" id="CHEBI:58223"/>
        <dbReference type="ChEBI" id="CHEBI:58885"/>
        <dbReference type="EC" id="2.4.1.117"/>
    </reaction>
    <physiologicalReaction direction="left-to-right" evidence="12">
        <dbReference type="Rhea" id="RHEA:15402"/>
    </physiologicalReaction>
</comment>
<dbReference type="STRING" id="1798649.A3B13_00555"/>
<dbReference type="PANTHER" id="PTHR10859">
    <property type="entry name" value="GLYCOSYL TRANSFERASE"/>
    <property type="match status" value="1"/>
</dbReference>
<dbReference type="CDD" id="cd04188">
    <property type="entry name" value="DPG_synthase"/>
    <property type="match status" value="1"/>
</dbReference>
<protein>
    <recommendedName>
        <fullName evidence="4">dolichyl-phosphate beta-glucosyltransferase</fullName>
        <ecNumber evidence="4">2.4.1.117</ecNumber>
    </recommendedName>
</protein>
<comment type="similarity">
    <text evidence="3">Belongs to the glycosyltransferase 2 family.</text>
</comment>
<dbReference type="InterPro" id="IPR035518">
    <property type="entry name" value="DPG_synthase"/>
</dbReference>
<comment type="pathway">
    <text evidence="2">Protein modification; protein glycosylation.</text>
</comment>
<reference evidence="14 15" key="1">
    <citation type="journal article" date="2016" name="Nat. Commun.">
        <title>Thousands of microbial genomes shed light on interconnected biogeochemical processes in an aquifer system.</title>
        <authorList>
            <person name="Anantharaman K."/>
            <person name="Brown C.T."/>
            <person name="Hug L.A."/>
            <person name="Sharon I."/>
            <person name="Castelle C.J."/>
            <person name="Probst A.J."/>
            <person name="Thomas B.C."/>
            <person name="Singh A."/>
            <person name="Wilkins M.J."/>
            <person name="Karaoz U."/>
            <person name="Brodie E.L."/>
            <person name="Williams K.H."/>
            <person name="Hubbard S.S."/>
            <person name="Banfield J.F."/>
        </authorList>
    </citation>
    <scope>NUCLEOTIDE SEQUENCE [LARGE SCALE GENOMIC DNA]</scope>
</reference>
<name>A0A1G2CDS7_9BACT</name>
<dbReference type="GO" id="GO:0004581">
    <property type="term" value="F:dolichyl-phosphate beta-glucosyltransferase activity"/>
    <property type="evidence" value="ECO:0007669"/>
    <property type="project" value="UniProtKB-EC"/>
</dbReference>
<evidence type="ECO:0000256" key="9">
    <source>
        <dbReference type="ARBA" id="ARBA00022968"/>
    </source>
</evidence>
<evidence type="ECO:0000256" key="8">
    <source>
        <dbReference type="ARBA" id="ARBA00022824"/>
    </source>
</evidence>
<evidence type="ECO:0000256" key="5">
    <source>
        <dbReference type="ARBA" id="ARBA00022676"/>
    </source>
</evidence>
<evidence type="ECO:0000256" key="11">
    <source>
        <dbReference type="ARBA" id="ARBA00023136"/>
    </source>
</evidence>
<accession>A0A1G2CDS7</accession>
<dbReference type="Pfam" id="PF00535">
    <property type="entry name" value="Glycos_transf_2"/>
    <property type="match status" value="1"/>
</dbReference>
<evidence type="ECO:0000256" key="2">
    <source>
        <dbReference type="ARBA" id="ARBA00004922"/>
    </source>
</evidence>